<feature type="region of interest" description="Disordered" evidence="1">
    <location>
        <begin position="1"/>
        <end position="21"/>
    </location>
</feature>
<accession>A0A4C1X868</accession>
<evidence type="ECO:0000313" key="3">
    <source>
        <dbReference type="Proteomes" id="UP000299102"/>
    </source>
</evidence>
<proteinExistence type="predicted"/>
<reference evidence="2 3" key="1">
    <citation type="journal article" date="2019" name="Commun. Biol.">
        <title>The bagworm genome reveals a unique fibroin gene that provides high tensile strength.</title>
        <authorList>
            <person name="Kono N."/>
            <person name="Nakamura H."/>
            <person name="Ohtoshi R."/>
            <person name="Tomita M."/>
            <person name="Numata K."/>
            <person name="Arakawa K."/>
        </authorList>
    </citation>
    <scope>NUCLEOTIDE SEQUENCE [LARGE SCALE GENOMIC DNA]</scope>
</reference>
<comment type="caution">
    <text evidence="2">The sequence shown here is derived from an EMBL/GenBank/DDBJ whole genome shotgun (WGS) entry which is preliminary data.</text>
</comment>
<protein>
    <submittedName>
        <fullName evidence="2">Uncharacterized protein</fullName>
    </submittedName>
</protein>
<evidence type="ECO:0000313" key="2">
    <source>
        <dbReference type="EMBL" id="GBP58427.1"/>
    </source>
</evidence>
<dbReference type="EMBL" id="BGZK01000734">
    <property type="protein sequence ID" value="GBP58427.1"/>
    <property type="molecule type" value="Genomic_DNA"/>
</dbReference>
<sequence length="89" mass="9865">MDRRLRASGRPPARPNAPPLCPHYSSLISAIADADRAGDRDYASAVFRLSQHAATARQAPVIALASNTKLHKVPRTAPRPREDRTKWNR</sequence>
<keyword evidence="3" id="KW-1185">Reference proteome</keyword>
<name>A0A4C1X868_EUMVA</name>
<dbReference type="AlphaFoldDB" id="A0A4C1X868"/>
<feature type="compositionally biased region" description="Pro residues" evidence="1">
    <location>
        <begin position="12"/>
        <end position="21"/>
    </location>
</feature>
<evidence type="ECO:0000256" key="1">
    <source>
        <dbReference type="SAM" id="MobiDB-lite"/>
    </source>
</evidence>
<dbReference type="Proteomes" id="UP000299102">
    <property type="component" value="Unassembled WGS sequence"/>
</dbReference>
<organism evidence="2 3">
    <name type="scientific">Eumeta variegata</name>
    <name type="common">Bagworm moth</name>
    <name type="synonym">Eumeta japonica</name>
    <dbReference type="NCBI Taxonomy" id="151549"/>
    <lineage>
        <taxon>Eukaryota</taxon>
        <taxon>Metazoa</taxon>
        <taxon>Ecdysozoa</taxon>
        <taxon>Arthropoda</taxon>
        <taxon>Hexapoda</taxon>
        <taxon>Insecta</taxon>
        <taxon>Pterygota</taxon>
        <taxon>Neoptera</taxon>
        <taxon>Endopterygota</taxon>
        <taxon>Lepidoptera</taxon>
        <taxon>Glossata</taxon>
        <taxon>Ditrysia</taxon>
        <taxon>Tineoidea</taxon>
        <taxon>Psychidae</taxon>
        <taxon>Oiketicinae</taxon>
        <taxon>Eumeta</taxon>
    </lineage>
</organism>
<gene>
    <name evidence="2" type="ORF">EVAR_39117_1</name>
</gene>